<accession>A0A2K3NKF2</accession>
<name>A0A2K3NKF2_TRIPR</name>
<dbReference type="STRING" id="57577.A0A2K3NKF2"/>
<dbReference type="EMBL" id="ASHM01022741">
    <property type="protein sequence ID" value="PNY03532.1"/>
    <property type="molecule type" value="Genomic_DNA"/>
</dbReference>
<comment type="caution">
    <text evidence="1">The sequence shown here is derived from an EMBL/GenBank/DDBJ whole genome shotgun (WGS) entry which is preliminary data.</text>
</comment>
<reference evidence="1 2" key="1">
    <citation type="journal article" date="2014" name="Am. J. Bot.">
        <title>Genome assembly and annotation for red clover (Trifolium pratense; Fabaceae).</title>
        <authorList>
            <person name="Istvanek J."/>
            <person name="Jaros M."/>
            <person name="Krenek A."/>
            <person name="Repkova J."/>
        </authorList>
    </citation>
    <scope>NUCLEOTIDE SEQUENCE [LARGE SCALE GENOMIC DNA]</scope>
    <source>
        <strain evidence="2">cv. Tatra</strain>
        <tissue evidence="1">Young leaves</tissue>
    </source>
</reference>
<gene>
    <name evidence="1" type="ORF">L195_g026864</name>
</gene>
<dbReference type="Proteomes" id="UP000236291">
    <property type="component" value="Unassembled WGS sequence"/>
</dbReference>
<evidence type="ECO:0000313" key="1">
    <source>
        <dbReference type="EMBL" id="PNY03532.1"/>
    </source>
</evidence>
<sequence>MFRSRWVFVALVFVEVFPFVSVSIENVIIKCLPILSYSVTNISDDNRVPANAIVAGTSFRLAMGVGTLSIPLVKNGNIIHNPSARMQFTHRNNKNPSSLAIPPDQYFQCRDLESESVSLDLSKGLQRVDIKLVKYTITNMLHWSSLKFFIYGRLINYADIKRRLFVRLYVVNSLNTKCFNLGGVFVAYGLKKLSAIPPRKIVLFCNGWVAIQQTHFGMEEPSTFCSNFLQELKKIGQVVEGYSYYVNDYFSDDTQLVFCLHNYIHSFILDVKDSSGNLICMDTNITSMVCNALVQQDGASIFKSTTSHNLETHNLFHVLGLKLFTTKYVVAYSSPERSQLVLNQFAFVAVFHRKMINRGNVRDAKILIKWKTLPRKHGTCDYSSLRTRMFEGEGIVTRFF</sequence>
<dbReference type="ExpressionAtlas" id="A0A2K3NKF2">
    <property type="expression patterns" value="baseline"/>
</dbReference>
<reference evidence="1 2" key="2">
    <citation type="journal article" date="2017" name="Front. Plant Sci.">
        <title>Gene Classification and Mining of Molecular Markers Useful in Red Clover (Trifolium pratense) Breeding.</title>
        <authorList>
            <person name="Istvanek J."/>
            <person name="Dluhosova J."/>
            <person name="Dluhos P."/>
            <person name="Patkova L."/>
            <person name="Nedelnik J."/>
            <person name="Repkova J."/>
        </authorList>
    </citation>
    <scope>NUCLEOTIDE SEQUENCE [LARGE SCALE GENOMIC DNA]</scope>
    <source>
        <strain evidence="2">cv. Tatra</strain>
        <tissue evidence="1">Young leaves</tissue>
    </source>
</reference>
<organism evidence="1 2">
    <name type="scientific">Trifolium pratense</name>
    <name type="common">Red clover</name>
    <dbReference type="NCBI Taxonomy" id="57577"/>
    <lineage>
        <taxon>Eukaryota</taxon>
        <taxon>Viridiplantae</taxon>
        <taxon>Streptophyta</taxon>
        <taxon>Embryophyta</taxon>
        <taxon>Tracheophyta</taxon>
        <taxon>Spermatophyta</taxon>
        <taxon>Magnoliopsida</taxon>
        <taxon>eudicotyledons</taxon>
        <taxon>Gunneridae</taxon>
        <taxon>Pentapetalae</taxon>
        <taxon>rosids</taxon>
        <taxon>fabids</taxon>
        <taxon>Fabales</taxon>
        <taxon>Fabaceae</taxon>
        <taxon>Papilionoideae</taxon>
        <taxon>50 kb inversion clade</taxon>
        <taxon>NPAAA clade</taxon>
        <taxon>Hologalegina</taxon>
        <taxon>IRL clade</taxon>
        <taxon>Trifolieae</taxon>
        <taxon>Trifolium</taxon>
    </lineage>
</organism>
<protein>
    <submittedName>
        <fullName evidence="1">Uncharacterized protein</fullName>
    </submittedName>
</protein>
<evidence type="ECO:0000313" key="2">
    <source>
        <dbReference type="Proteomes" id="UP000236291"/>
    </source>
</evidence>
<proteinExistence type="predicted"/>
<dbReference type="AlphaFoldDB" id="A0A2K3NKF2"/>